<reference evidence="19 20" key="1">
    <citation type="submission" date="2018-07" db="EMBL/GenBank/DDBJ databases">
        <title>A high quality draft genome assembly of the barn swallow (H. rustica rustica).</title>
        <authorList>
            <person name="Formenti G."/>
            <person name="Chiara M."/>
            <person name="Poveda L."/>
            <person name="Francoijs K.-J."/>
            <person name="Bonisoli-Alquati A."/>
            <person name="Canova L."/>
            <person name="Gianfranceschi L."/>
            <person name="Horner D.S."/>
            <person name="Saino N."/>
        </authorList>
    </citation>
    <scope>NUCLEOTIDE SEQUENCE [LARGE SCALE GENOMIC DNA]</scope>
    <source>
        <strain evidence="19">Chelidonia</strain>
        <tissue evidence="19">Blood</tissue>
    </source>
</reference>
<evidence type="ECO:0000313" key="20">
    <source>
        <dbReference type="Proteomes" id="UP000269221"/>
    </source>
</evidence>
<dbReference type="GO" id="GO:0005737">
    <property type="term" value="C:cytoplasm"/>
    <property type="evidence" value="ECO:0007669"/>
    <property type="project" value="TreeGrafter"/>
</dbReference>
<protein>
    <recommendedName>
        <fullName evidence="18">LRRC8 pannexin-like TM region domain-containing protein</fullName>
    </recommendedName>
</protein>
<keyword evidence="10 17" id="KW-0472">Membrane</keyword>
<dbReference type="InterPro" id="IPR032675">
    <property type="entry name" value="LRR_dom_sf"/>
</dbReference>
<evidence type="ECO:0000256" key="5">
    <source>
        <dbReference type="ARBA" id="ARBA00022614"/>
    </source>
</evidence>
<evidence type="ECO:0000256" key="11">
    <source>
        <dbReference type="ARBA" id="ARBA00023157"/>
    </source>
</evidence>
<evidence type="ECO:0000256" key="15">
    <source>
        <dbReference type="ARBA" id="ARBA00024167"/>
    </source>
</evidence>
<sequence length="1732" mass="199715">MITLTELKCIADAQSSYHILKPWWDVFWYYLTLIMLLVAVLAGALQLTQTRVLCCLPCKLEFDNHCAVPWDLVRANLNVSASSTAPIIIPLKIQNYLHRQQYSYIDAVCYERQLHWFAKFFPYLVLLHTFIFAACSNFWLYYPSTNSRLEHFVAVLQKCFDSPWTTRALSETVAEQSARKLPIAKSKTVISSPQCSGDIGASRQSLPYSQHGLETTGRENSSVLDKKEGEQAKAIFEKVKKFRVHAEEKDVVYTVYMKQIIVKVFVVVIIVIYVPYYLSFITLEIDCVVNVQAFTGYKRYQCVYSLAEIFKVLASFYVVLVIFYGLTCTYSLWWMLRSSLKQYSFEKLREKSNYTDIPDVKNDFAFILHLADQYDPLYSQRFSIFLSDLSENELKQINLNNEWSVEKLKNKLVRNSQDKTELHLFMLNGIPDSVFELTEIEVLSLELIPEAKLPSAVTQLVNLKELNVYHSSLTMDYPAVSFLEENLKTLRLKSSEMGRIPFWVFHLKNLQELCLTGYFMLDHHNSIYNDGFQGLKNLRSIHLKNNLSRIPQVITDLLPSLQHLSINNEGNKLIVLNNLKKLVNLRTLELICCDLERIPHSIFTLNNLHEIDLKENNLRTVEEIISFQHLKNLSCLKLWHNSISYVPVQIGALSNLEQLYLNYNNIKNVPLQLFLCRKLHYLDLSYNKLTSIPEEIGYLSNLQYLALTKNHIEILPDGLFQCKKLQFLLLGNNSLMNLSPFVGQLLNLVQLELIGNYLESLPAELEECQLLKRNNLIVEERFATSKRSTLNCLKTVDKRVGNSTVEFRRQDKRFSQTFEIRANVYGAEHPCLQNGLVFKDADGLTDPSEIAGVNRERDLPACVDGIAGSPFQELGSDSTSIPLLRWGVSSWELLCHVLRVPFTERGYHLLARRAGSELQDAELPLLFCRTMIPVTEFRQFSEQQPAFRVLKPWWDVFTDYLSVAMLMIGVFGCTLQVMQDKIICLPKRVQPCQNQSNSSNVFNTIPDTTPLPPAKPSTPPATVEMKGLKTDLDLQQYSFINQVCYERALHWYAKYFPYLVLIHTLVFMLCSNFWFKFPGSSSKIEHFISILGKCFDSPWTTRALSEVSGEDSEEKDNRKNNINKSNTTQPNTEGTLVKTQSLKSIPEKLVVDKGTPGALDKKEGEQAKALFEKVKKFRLHVEEGDILYVMYVRQTVLKVIKFLIIIAYNTALVSEVNFTVVCNVDIEDMTGYKNFCCNHTMAHLFSKLSYCYLCFVSIYGLTCLYTLYWLFYRSLKEYSFEYVRQETGIDDIPDVKNDFAFMLHMIDQYDPLYSKRFAVFLSEVSENKLKQLNLNNEWTADKLRQRLQTNSHSHLELQLFMLSGLPDTVFEITELQSLKLEIINNVMIPATIAQLDNLQELSLHQCSVKIHSAALAFLKENLKILSVKFDDIRELPHWMYGLRNLEELYLIGSLSHDISKNITLESFRELKSLKVLHIKSNLSKIPQSAVDVSSHLQKLCIHNDGTKLVMLNNLKKMVNLTQLELVHCDLERIPHAVFSLLSLQELDLKENNLKSIEEIVSFQHLRKLTILKLWYNSITYIPEHIKKLTSLERLSFSHNKIEVLPSHLFLCNKIRYLDLSYNDIRFIPPEIGVLQSLQYFSITCNKVESVPDELYFCKKLKTLKIGKNNLSVLSPKIGNLTLLSYLDIKGNHFEILPPELGECRALKRTGFTVEDNLFETLPSDVREQMKAE</sequence>
<feature type="region of interest" description="Disordered" evidence="16">
    <location>
        <begin position="1106"/>
        <end position="1137"/>
    </location>
</feature>
<feature type="transmembrane region" description="Helical" evidence="17">
    <location>
        <begin position="1055"/>
        <end position="1075"/>
    </location>
</feature>
<evidence type="ECO:0000256" key="6">
    <source>
        <dbReference type="ARBA" id="ARBA00022692"/>
    </source>
</evidence>
<dbReference type="SUPFAM" id="SSF52058">
    <property type="entry name" value="L domain-like"/>
    <property type="match status" value="2"/>
</dbReference>
<evidence type="ECO:0000256" key="1">
    <source>
        <dbReference type="ARBA" id="ARBA00004651"/>
    </source>
</evidence>
<evidence type="ECO:0000256" key="12">
    <source>
        <dbReference type="ARBA" id="ARBA00023303"/>
    </source>
</evidence>
<comment type="similarity">
    <text evidence="2">Belongs to the LRRC8 family.</text>
</comment>
<evidence type="ECO:0000256" key="8">
    <source>
        <dbReference type="ARBA" id="ARBA00022989"/>
    </source>
</evidence>
<evidence type="ECO:0000256" key="2">
    <source>
        <dbReference type="ARBA" id="ARBA00010471"/>
    </source>
</evidence>
<evidence type="ECO:0000256" key="14">
    <source>
        <dbReference type="ARBA" id="ARBA00024158"/>
    </source>
</evidence>
<keyword evidence="12" id="KW-0407">Ion channel</keyword>
<organism evidence="19 20">
    <name type="scientific">Hirundo rustica rustica</name>
    <dbReference type="NCBI Taxonomy" id="333673"/>
    <lineage>
        <taxon>Eukaryota</taxon>
        <taxon>Metazoa</taxon>
        <taxon>Chordata</taxon>
        <taxon>Craniata</taxon>
        <taxon>Vertebrata</taxon>
        <taxon>Euteleostomi</taxon>
        <taxon>Archelosauria</taxon>
        <taxon>Archosauria</taxon>
        <taxon>Dinosauria</taxon>
        <taxon>Saurischia</taxon>
        <taxon>Theropoda</taxon>
        <taxon>Coelurosauria</taxon>
        <taxon>Aves</taxon>
        <taxon>Neognathae</taxon>
        <taxon>Neoaves</taxon>
        <taxon>Telluraves</taxon>
        <taxon>Australaves</taxon>
        <taxon>Passeriformes</taxon>
        <taxon>Sylvioidea</taxon>
        <taxon>Hirundinidae</taxon>
        <taxon>Hirundo</taxon>
    </lineage>
</organism>
<feature type="transmembrane region" description="Helical" evidence="17">
    <location>
        <begin position="1250"/>
        <end position="1271"/>
    </location>
</feature>
<dbReference type="Gene3D" id="3.80.10.10">
    <property type="entry name" value="Ribonuclease Inhibitor"/>
    <property type="match status" value="3"/>
</dbReference>
<evidence type="ECO:0000256" key="3">
    <source>
        <dbReference type="ARBA" id="ARBA00022448"/>
    </source>
</evidence>
<dbReference type="OrthoDB" id="660555at2759"/>
<dbReference type="Pfam" id="PF12534">
    <property type="entry name" value="Pannexin_like"/>
    <property type="match status" value="2"/>
</dbReference>
<feature type="transmembrane region" description="Helical" evidence="17">
    <location>
        <begin position="314"/>
        <end position="336"/>
    </location>
</feature>
<comment type="catalytic activity">
    <reaction evidence="13">
        <text>iodide(out) = iodide(in)</text>
        <dbReference type="Rhea" id="RHEA:66324"/>
        <dbReference type="ChEBI" id="CHEBI:16382"/>
    </reaction>
</comment>
<dbReference type="PROSITE" id="PS51450">
    <property type="entry name" value="LRR"/>
    <property type="match status" value="5"/>
</dbReference>
<dbReference type="SMART" id="SM00369">
    <property type="entry name" value="LRR_TYP"/>
    <property type="match status" value="14"/>
</dbReference>
<evidence type="ECO:0000256" key="13">
    <source>
        <dbReference type="ARBA" id="ARBA00024145"/>
    </source>
</evidence>
<gene>
    <name evidence="19" type="ORF">DUI87_14754</name>
</gene>
<keyword evidence="11" id="KW-1015">Disulfide bond</keyword>
<comment type="catalytic activity">
    <reaction evidence="14">
        <text>taurine(out) = taurine(in)</text>
        <dbReference type="Rhea" id="RHEA:66328"/>
        <dbReference type="ChEBI" id="CHEBI:507393"/>
    </reaction>
</comment>
<evidence type="ECO:0000313" key="19">
    <source>
        <dbReference type="EMBL" id="RMC08508.1"/>
    </source>
</evidence>
<feature type="compositionally biased region" description="Polar residues" evidence="16">
    <location>
        <begin position="1120"/>
        <end position="1137"/>
    </location>
</feature>
<feature type="transmembrane region" description="Helical" evidence="17">
    <location>
        <begin position="957"/>
        <end position="978"/>
    </location>
</feature>
<keyword evidence="4" id="KW-1003">Cell membrane</keyword>
<feature type="transmembrane region" description="Helical" evidence="17">
    <location>
        <begin position="260"/>
        <end position="278"/>
    </location>
</feature>
<dbReference type="InterPro" id="IPR021040">
    <property type="entry name" value="LRRC8_Pannexin-like"/>
</dbReference>
<evidence type="ECO:0000256" key="9">
    <source>
        <dbReference type="ARBA" id="ARBA00023065"/>
    </source>
</evidence>
<keyword evidence="6 17" id="KW-0812">Transmembrane</keyword>
<dbReference type="SMART" id="SM00365">
    <property type="entry name" value="LRR_SD22"/>
    <property type="match status" value="4"/>
</dbReference>
<dbReference type="PANTHER" id="PTHR48051">
    <property type="match status" value="1"/>
</dbReference>
<dbReference type="Proteomes" id="UP000269221">
    <property type="component" value="Unassembled WGS sequence"/>
</dbReference>
<dbReference type="STRING" id="333673.A0A3M0K5U2"/>
<accession>A0A3M0K5U2</accession>
<dbReference type="Pfam" id="PF13855">
    <property type="entry name" value="LRR_8"/>
    <property type="match status" value="4"/>
</dbReference>
<feature type="transmembrane region" description="Helical" evidence="17">
    <location>
        <begin position="27"/>
        <end position="47"/>
    </location>
</feature>
<dbReference type="FunFam" id="3.80.10.10:FF:000182">
    <property type="entry name" value="volume-regulated anion channel subunit LRRC8C isoform X2"/>
    <property type="match status" value="1"/>
</dbReference>
<dbReference type="InterPro" id="IPR001611">
    <property type="entry name" value="Leu-rich_rpt"/>
</dbReference>
<dbReference type="InterPro" id="IPR050216">
    <property type="entry name" value="LRR_domain-containing"/>
</dbReference>
<dbReference type="InterPro" id="IPR003591">
    <property type="entry name" value="Leu-rich_rpt_typical-subtyp"/>
</dbReference>
<dbReference type="GO" id="GO:0034220">
    <property type="term" value="P:monoatomic ion transmembrane transport"/>
    <property type="evidence" value="ECO:0007669"/>
    <property type="project" value="UniProtKB-KW"/>
</dbReference>
<evidence type="ECO:0000256" key="17">
    <source>
        <dbReference type="SAM" id="Phobius"/>
    </source>
</evidence>
<name>A0A3M0K5U2_HIRRU</name>
<keyword evidence="8 17" id="KW-1133">Transmembrane helix</keyword>
<evidence type="ECO:0000256" key="16">
    <source>
        <dbReference type="SAM" id="MobiDB-lite"/>
    </source>
</evidence>
<keyword evidence="9" id="KW-0406">Ion transport</keyword>
<evidence type="ECO:0000256" key="7">
    <source>
        <dbReference type="ARBA" id="ARBA00022737"/>
    </source>
</evidence>
<comment type="caution">
    <text evidence="19">The sequence shown here is derived from an EMBL/GenBank/DDBJ whole genome shotgun (WGS) entry which is preliminary data.</text>
</comment>
<dbReference type="FunFam" id="3.80.10.10:FF:000873">
    <property type="entry name" value="Leucine-rich repeat-containing protein 8C"/>
    <property type="match status" value="1"/>
</dbReference>
<keyword evidence="3" id="KW-0813">Transport</keyword>
<keyword evidence="7" id="KW-0677">Repeat</keyword>
<dbReference type="PANTHER" id="PTHR48051:SF58">
    <property type="entry name" value="VOLUME-REGULATED ANION CHANNEL SUBUNIT LRRC8E"/>
    <property type="match status" value="1"/>
</dbReference>
<dbReference type="EMBL" id="QRBI01000117">
    <property type="protein sequence ID" value="RMC08508.1"/>
    <property type="molecule type" value="Genomic_DNA"/>
</dbReference>
<dbReference type="GO" id="GO:0005886">
    <property type="term" value="C:plasma membrane"/>
    <property type="evidence" value="ECO:0007669"/>
    <property type="project" value="UniProtKB-SubCell"/>
</dbReference>
<dbReference type="InterPro" id="IPR026906">
    <property type="entry name" value="LRR_5"/>
</dbReference>
<evidence type="ECO:0000256" key="4">
    <source>
        <dbReference type="ARBA" id="ARBA00022475"/>
    </source>
</evidence>
<dbReference type="FunFam" id="3.80.10.10:FF:000089">
    <property type="entry name" value="volume-regulated anion channel subunit LRRC8B"/>
    <property type="match status" value="1"/>
</dbReference>
<keyword evidence="5" id="KW-0433">Leucine-rich repeat</keyword>
<feature type="domain" description="LRRC8 pannexin-like TM region" evidence="18">
    <location>
        <begin position="1"/>
        <end position="332"/>
    </location>
</feature>
<proteinExistence type="inferred from homology"/>
<feature type="transmembrane region" description="Helical" evidence="17">
    <location>
        <begin position="120"/>
        <end position="142"/>
    </location>
</feature>
<keyword evidence="20" id="KW-1185">Reference proteome</keyword>
<evidence type="ECO:0000256" key="10">
    <source>
        <dbReference type="ARBA" id="ARBA00023136"/>
    </source>
</evidence>
<comment type="catalytic activity">
    <reaction evidence="15">
        <text>chloride(in) = chloride(out)</text>
        <dbReference type="Rhea" id="RHEA:29823"/>
        <dbReference type="ChEBI" id="CHEBI:17996"/>
    </reaction>
</comment>
<dbReference type="Pfam" id="PF13306">
    <property type="entry name" value="LRR_5"/>
    <property type="match status" value="2"/>
</dbReference>
<comment type="subcellular location">
    <subcellularLocation>
        <location evidence="1">Cell membrane</location>
        <topology evidence="1">Multi-pass membrane protein</topology>
    </subcellularLocation>
</comment>
<evidence type="ECO:0000259" key="18">
    <source>
        <dbReference type="Pfam" id="PF12534"/>
    </source>
</evidence>
<feature type="domain" description="LRRC8 pannexin-like TM region" evidence="18">
    <location>
        <begin position="931"/>
        <end position="1267"/>
    </location>
</feature>